<reference evidence="1" key="2">
    <citation type="journal article" date="2015" name="Fish Shellfish Immunol.">
        <title>Early steps in the European eel (Anguilla anguilla)-Vibrio vulnificus interaction in the gills: Role of the RtxA13 toxin.</title>
        <authorList>
            <person name="Callol A."/>
            <person name="Pajuelo D."/>
            <person name="Ebbesson L."/>
            <person name="Teles M."/>
            <person name="MacKenzie S."/>
            <person name="Amaro C."/>
        </authorList>
    </citation>
    <scope>NUCLEOTIDE SEQUENCE</scope>
</reference>
<organism evidence="1">
    <name type="scientific">Anguilla anguilla</name>
    <name type="common">European freshwater eel</name>
    <name type="synonym">Muraena anguilla</name>
    <dbReference type="NCBI Taxonomy" id="7936"/>
    <lineage>
        <taxon>Eukaryota</taxon>
        <taxon>Metazoa</taxon>
        <taxon>Chordata</taxon>
        <taxon>Craniata</taxon>
        <taxon>Vertebrata</taxon>
        <taxon>Euteleostomi</taxon>
        <taxon>Actinopterygii</taxon>
        <taxon>Neopterygii</taxon>
        <taxon>Teleostei</taxon>
        <taxon>Anguilliformes</taxon>
        <taxon>Anguillidae</taxon>
        <taxon>Anguilla</taxon>
    </lineage>
</organism>
<accession>A0A0E9Q751</accession>
<reference evidence="1" key="1">
    <citation type="submission" date="2014-11" db="EMBL/GenBank/DDBJ databases">
        <authorList>
            <person name="Amaro Gonzalez C."/>
        </authorList>
    </citation>
    <scope>NUCLEOTIDE SEQUENCE</scope>
</reference>
<dbReference type="AlphaFoldDB" id="A0A0E9Q751"/>
<proteinExistence type="predicted"/>
<protein>
    <submittedName>
        <fullName evidence="1">Uncharacterized protein</fullName>
    </submittedName>
</protein>
<name>A0A0E9Q751_ANGAN</name>
<evidence type="ECO:0000313" key="1">
    <source>
        <dbReference type="EMBL" id="JAH12721.1"/>
    </source>
</evidence>
<dbReference type="EMBL" id="GBXM01095856">
    <property type="protein sequence ID" value="JAH12721.1"/>
    <property type="molecule type" value="Transcribed_RNA"/>
</dbReference>
<sequence length="39" mass="4500">MFTAECVYYFLSFFRPHLKNYLAGVIVDVNEVTFGSHPS</sequence>